<protein>
    <recommendedName>
        <fullName evidence="3">chitinase</fullName>
        <ecNumber evidence="3">3.2.1.14</ecNumber>
    </recommendedName>
</protein>
<keyword evidence="10" id="KW-0326">Glycosidase</keyword>
<feature type="signal peptide" evidence="12">
    <location>
        <begin position="1"/>
        <end position="19"/>
    </location>
</feature>
<dbReference type="InterPro" id="IPR011583">
    <property type="entry name" value="Chitinase_II/V-like_cat"/>
</dbReference>
<keyword evidence="6" id="KW-0378">Hydrolase</keyword>
<dbReference type="SUPFAM" id="SSF51445">
    <property type="entry name" value="(Trans)glycosidases"/>
    <property type="match status" value="1"/>
</dbReference>
<dbReference type="SMART" id="SM00636">
    <property type="entry name" value="Glyco_18"/>
    <property type="match status" value="1"/>
</dbReference>
<dbReference type="SUPFAM" id="SSF54556">
    <property type="entry name" value="Chitinase insertion domain"/>
    <property type="match status" value="1"/>
</dbReference>
<keyword evidence="4" id="KW-0147">Chitin-binding</keyword>
<proteinExistence type="inferred from homology"/>
<dbReference type="KEGG" id="ccin:107267574"/>
<dbReference type="Pfam" id="PF00704">
    <property type="entry name" value="Glyco_hydro_18"/>
    <property type="match status" value="1"/>
</dbReference>
<dbReference type="AlphaFoldDB" id="A0AAJ7BVR3"/>
<keyword evidence="8" id="KW-1015">Disulfide bond</keyword>
<keyword evidence="9" id="KW-0119">Carbohydrate metabolism</keyword>
<comment type="catalytic activity">
    <reaction evidence="1">
        <text>Random endo-hydrolysis of N-acetyl-beta-D-glucosaminide (1-&gt;4)-beta-linkages in chitin and chitodextrins.</text>
        <dbReference type="EC" id="3.2.1.14"/>
    </reaction>
</comment>
<evidence type="ECO:0000256" key="5">
    <source>
        <dbReference type="ARBA" id="ARBA00022729"/>
    </source>
</evidence>
<evidence type="ECO:0000256" key="7">
    <source>
        <dbReference type="ARBA" id="ARBA00023024"/>
    </source>
</evidence>
<dbReference type="RefSeq" id="XP_015594961.1">
    <property type="nucleotide sequence ID" value="XM_015739475.2"/>
</dbReference>
<dbReference type="GO" id="GO:0006032">
    <property type="term" value="P:chitin catabolic process"/>
    <property type="evidence" value="ECO:0007669"/>
    <property type="project" value="UniProtKB-KW"/>
</dbReference>
<feature type="chain" id="PRO_5042588759" description="chitinase" evidence="12">
    <location>
        <begin position="20"/>
        <end position="407"/>
    </location>
</feature>
<evidence type="ECO:0000256" key="3">
    <source>
        <dbReference type="ARBA" id="ARBA00012729"/>
    </source>
</evidence>
<dbReference type="InterPro" id="IPR029070">
    <property type="entry name" value="Chitinase_insertion_sf"/>
</dbReference>
<evidence type="ECO:0000313" key="15">
    <source>
        <dbReference type="RefSeq" id="XP_015594961.1"/>
    </source>
</evidence>
<keyword evidence="14" id="KW-1185">Reference proteome</keyword>
<comment type="similarity">
    <text evidence="2">Belongs to the glycosyl hydrolase 18 family. Chitinase class II subfamily.</text>
</comment>
<gene>
    <name evidence="15" type="primary">LOC107267574</name>
</gene>
<feature type="domain" description="GH18" evidence="13">
    <location>
        <begin position="20"/>
        <end position="390"/>
    </location>
</feature>
<dbReference type="InterPro" id="IPR001223">
    <property type="entry name" value="Glyco_hydro18_cat"/>
</dbReference>
<dbReference type="InterPro" id="IPR050314">
    <property type="entry name" value="Glycosyl_Hydrlase_18"/>
</dbReference>
<name>A0AAJ7BVR3_CEPCN</name>
<dbReference type="Gene3D" id="3.20.20.80">
    <property type="entry name" value="Glycosidases"/>
    <property type="match status" value="1"/>
</dbReference>
<organism evidence="14 15">
    <name type="scientific">Cephus cinctus</name>
    <name type="common">Wheat stem sawfly</name>
    <dbReference type="NCBI Taxonomy" id="211228"/>
    <lineage>
        <taxon>Eukaryota</taxon>
        <taxon>Metazoa</taxon>
        <taxon>Ecdysozoa</taxon>
        <taxon>Arthropoda</taxon>
        <taxon>Hexapoda</taxon>
        <taxon>Insecta</taxon>
        <taxon>Pterygota</taxon>
        <taxon>Neoptera</taxon>
        <taxon>Endopterygota</taxon>
        <taxon>Hymenoptera</taxon>
        <taxon>Cephoidea</taxon>
        <taxon>Cephidae</taxon>
        <taxon>Cephus</taxon>
    </lineage>
</organism>
<evidence type="ECO:0000256" key="10">
    <source>
        <dbReference type="ARBA" id="ARBA00023295"/>
    </source>
</evidence>
<evidence type="ECO:0000256" key="12">
    <source>
        <dbReference type="SAM" id="SignalP"/>
    </source>
</evidence>
<dbReference type="GO" id="GO:0008061">
    <property type="term" value="F:chitin binding"/>
    <property type="evidence" value="ECO:0007669"/>
    <property type="project" value="UniProtKB-KW"/>
</dbReference>
<keyword evidence="7" id="KW-0146">Chitin degradation</keyword>
<dbReference type="Proteomes" id="UP000694920">
    <property type="component" value="Unplaced"/>
</dbReference>
<keyword evidence="11" id="KW-0624">Polysaccharide degradation</keyword>
<sequence length="407" mass="44744">MNLSVIICIMTTLLGPTLGKVIMCYFGSWATHRPGKGNFQVSDIEPSLCTHYIYAFVGVTAEGSIHLKNKRDHLPTHGEKNDIEKFAALKKRNGAVRGLVSIGGWAGTDGFYLVVNNATLRAKLVKNAVAFLEKYHLDGFDVNWDYQGQTGGVDLDKNFVELVKELKEAFVKKEFLLTAAFGTLKHHGTRVYDIPALIGNLDYLIVMSYNLTTASSSNVVEHHAPMFPASNQKPNATLMQNNVKACVDFWLKSGAPASKLVLGLPLYGKTFTLADASKTTPGSPSAGPGRAGPYTREAGSLGYNEIYEKQLSGKWTTVWDDKRKVPYAYSGDQWIGFDNRRSLAVKINYAKKHGLAGIMIWNIDTDDFRGTCGHGRYPLLNASRAALNSTAVIQEEIQEDVQDSNTP</sequence>
<dbReference type="GeneID" id="107267574"/>
<accession>A0AAJ7BVR3</accession>
<reference evidence="15" key="1">
    <citation type="submission" date="2025-08" db="UniProtKB">
        <authorList>
            <consortium name="RefSeq"/>
        </authorList>
    </citation>
    <scope>IDENTIFICATION</scope>
</reference>
<dbReference type="PANTHER" id="PTHR11177">
    <property type="entry name" value="CHITINASE"/>
    <property type="match status" value="1"/>
</dbReference>
<dbReference type="GO" id="GO:0005576">
    <property type="term" value="C:extracellular region"/>
    <property type="evidence" value="ECO:0007669"/>
    <property type="project" value="TreeGrafter"/>
</dbReference>
<evidence type="ECO:0000256" key="6">
    <source>
        <dbReference type="ARBA" id="ARBA00022801"/>
    </source>
</evidence>
<dbReference type="GO" id="GO:0000272">
    <property type="term" value="P:polysaccharide catabolic process"/>
    <property type="evidence" value="ECO:0007669"/>
    <property type="project" value="UniProtKB-KW"/>
</dbReference>
<dbReference type="PANTHER" id="PTHR11177:SF360">
    <property type="entry name" value="CHITINASE 4-RELATED"/>
    <property type="match status" value="1"/>
</dbReference>
<keyword evidence="5 12" id="KW-0732">Signal</keyword>
<evidence type="ECO:0000256" key="1">
    <source>
        <dbReference type="ARBA" id="ARBA00000822"/>
    </source>
</evidence>
<dbReference type="InterPro" id="IPR017853">
    <property type="entry name" value="GH"/>
</dbReference>
<evidence type="ECO:0000256" key="9">
    <source>
        <dbReference type="ARBA" id="ARBA00023277"/>
    </source>
</evidence>
<dbReference type="GO" id="GO:0008843">
    <property type="term" value="F:endochitinase activity"/>
    <property type="evidence" value="ECO:0007669"/>
    <property type="project" value="UniProtKB-EC"/>
</dbReference>
<evidence type="ECO:0000256" key="8">
    <source>
        <dbReference type="ARBA" id="ARBA00023157"/>
    </source>
</evidence>
<evidence type="ECO:0000259" key="13">
    <source>
        <dbReference type="PROSITE" id="PS51910"/>
    </source>
</evidence>
<dbReference type="PROSITE" id="PS51910">
    <property type="entry name" value="GH18_2"/>
    <property type="match status" value="1"/>
</dbReference>
<dbReference type="EC" id="3.2.1.14" evidence="3"/>
<evidence type="ECO:0000313" key="14">
    <source>
        <dbReference type="Proteomes" id="UP000694920"/>
    </source>
</evidence>
<evidence type="ECO:0000256" key="4">
    <source>
        <dbReference type="ARBA" id="ARBA00022669"/>
    </source>
</evidence>
<dbReference type="FunFam" id="3.10.50.10:FF:000004">
    <property type="entry name" value="Chitinase 5"/>
    <property type="match status" value="1"/>
</dbReference>
<evidence type="ECO:0000256" key="11">
    <source>
        <dbReference type="ARBA" id="ARBA00023326"/>
    </source>
</evidence>
<evidence type="ECO:0000256" key="2">
    <source>
        <dbReference type="ARBA" id="ARBA00009121"/>
    </source>
</evidence>
<dbReference type="Gene3D" id="3.10.50.10">
    <property type="match status" value="1"/>
</dbReference>